<evidence type="ECO:0000313" key="2">
    <source>
        <dbReference type="Proteomes" id="UP000006903"/>
    </source>
</evidence>
<dbReference type="AlphaFoldDB" id="B8D4T1"/>
<dbReference type="EMBL" id="CP001140">
    <property type="protein sequence ID" value="ACL11112.1"/>
    <property type="molecule type" value="Genomic_DNA"/>
</dbReference>
<dbReference type="STRING" id="490899.DKAM_0786"/>
<dbReference type="KEGG" id="dka:DKAM_0786"/>
<sequence>MGLEDLNELYSELKEKLKCGDPCIKGPLTYFENWPYLNVGELFVPVAESVLESLRDLHSLPEEKRSEYVRHITLRRVGVALERRDAATPKVVKTGYFYTAPASLYVREAGGTPVQPVFKYVLEGSIDRCGEVVRFGGEGTLAEVYCENGADDVFKYVTSPLEQLDRGTYVALTPIPAIPTPCGQSGGGLGGAFNVEKVAGVCFETPFRLGEIVGLPGSLKDGVVAKPPKIRVERLGLGYSESLNMRRPQILVFPQGTIVQIKDAAPRSFSDLVRVLLEIGFASLLKLPG</sequence>
<dbReference type="HOGENOM" id="CLU_081189_0_0_2"/>
<evidence type="ECO:0000313" key="1">
    <source>
        <dbReference type="EMBL" id="ACL11112.1"/>
    </source>
</evidence>
<name>B8D4T1_DESA1</name>
<reference evidence="1 2" key="1">
    <citation type="journal article" date="2009" name="J. Bacteriol.">
        <title>Complete genome sequence of the anaerobic, protein-degrading hyperthermophilic crenarchaeon Desulfurococcus kamchatkensis.</title>
        <authorList>
            <person name="Ravin N.V."/>
            <person name="Mardanov A.V."/>
            <person name="Beletsky A.V."/>
            <person name="Kublanov I.V."/>
            <person name="Kolganova T.V."/>
            <person name="Lebedinsky A.V."/>
            <person name="Chernyh N.A."/>
            <person name="Bonch-Osmolovskaya E.A."/>
            <person name="Skryabin K.G."/>
        </authorList>
    </citation>
    <scope>NUCLEOTIDE SEQUENCE [LARGE SCALE GENOMIC DNA]</scope>
    <source>
        <strain evidence="2">DSM 18924 / JCM 16383 / VKM B-2413 / 1221n</strain>
    </source>
</reference>
<dbReference type="Proteomes" id="UP000006903">
    <property type="component" value="Chromosome"/>
</dbReference>
<gene>
    <name evidence="1" type="ordered locus">DKAM_0786</name>
</gene>
<protein>
    <submittedName>
        <fullName evidence="1">Uncharacterized protein</fullName>
    </submittedName>
</protein>
<organism evidence="1 2">
    <name type="scientific">Desulfurococcus amylolyticus (strain DSM 18924 / JCM 16383 / VKM B-2413 / 1221n)</name>
    <name type="common">Desulfurococcus kamchatkensis</name>
    <dbReference type="NCBI Taxonomy" id="490899"/>
    <lineage>
        <taxon>Archaea</taxon>
        <taxon>Thermoproteota</taxon>
        <taxon>Thermoprotei</taxon>
        <taxon>Desulfurococcales</taxon>
        <taxon>Desulfurococcaceae</taxon>
        <taxon>Desulfurococcus</taxon>
    </lineage>
</organism>
<proteinExistence type="predicted"/>
<dbReference type="eggNOG" id="arCOG02665">
    <property type="taxonomic scope" value="Archaea"/>
</dbReference>
<accession>B8D4T1</accession>